<sequence>MEGIIQEAVLPHVGVMTFFLLTGVIINWIAYLGGFYKLPYDDDPFFSDHSSLSFLKLLGVFAVFLGINAVITVLVRVYLLINKGIPIFKDIAIDEVLGPTFLGWMDLLFIFCSVASILFYSYLWGPSMWDALAGKNGLSSVQRSLRDFGMGVLALVICYPLVNFFNEILEVVFEIFHIPPIEQVPVEKIVAIRDNPSLFLVTSLSVLFLVPFAEEILFRGYLQTWIKQKLGRFSGIVLTSLIFAFFHYADKQGIRNVQFIGTLFVLSCFLGYVKERQQSIWAPFGLHAAFNSIALAAIYFKV</sequence>
<dbReference type="AlphaFoldDB" id="A0A0C1E9K2"/>
<dbReference type="GO" id="GO:0080120">
    <property type="term" value="P:CAAX-box protein maturation"/>
    <property type="evidence" value="ECO:0007669"/>
    <property type="project" value="UniProtKB-ARBA"/>
</dbReference>
<organism evidence="3 4">
    <name type="scientific">Parachlamydia acanthamoebae</name>
    <dbReference type="NCBI Taxonomy" id="83552"/>
    <lineage>
        <taxon>Bacteria</taxon>
        <taxon>Pseudomonadati</taxon>
        <taxon>Chlamydiota</taxon>
        <taxon>Chlamydiia</taxon>
        <taxon>Parachlamydiales</taxon>
        <taxon>Parachlamydiaceae</taxon>
        <taxon>Parachlamydia</taxon>
    </lineage>
</organism>
<proteinExistence type="predicted"/>
<keyword evidence="1" id="KW-1133">Transmembrane helix</keyword>
<dbReference type="OMA" id="INWIAYL"/>
<keyword evidence="1" id="KW-0812">Transmembrane</keyword>
<dbReference type="EMBL" id="JSAM01000057">
    <property type="protein sequence ID" value="KIA77862.1"/>
    <property type="molecule type" value="Genomic_DNA"/>
</dbReference>
<dbReference type="Proteomes" id="UP000031307">
    <property type="component" value="Unassembled WGS sequence"/>
</dbReference>
<feature type="transmembrane region" description="Helical" evidence="1">
    <location>
        <begin position="280"/>
        <end position="300"/>
    </location>
</feature>
<feature type="transmembrane region" description="Helical" evidence="1">
    <location>
        <begin position="12"/>
        <end position="36"/>
    </location>
</feature>
<evidence type="ECO:0000313" key="4">
    <source>
        <dbReference type="Proteomes" id="UP000031307"/>
    </source>
</evidence>
<feature type="transmembrane region" description="Helical" evidence="1">
    <location>
        <begin position="255"/>
        <end position="273"/>
    </location>
</feature>
<protein>
    <recommendedName>
        <fullName evidence="2">CAAX prenyl protease 2/Lysostaphin resistance protein A-like domain-containing protein</fullName>
    </recommendedName>
</protein>
<gene>
    <name evidence="3" type="ORF">DB43_FM00140</name>
</gene>
<feature type="transmembrane region" description="Helical" evidence="1">
    <location>
        <begin position="230"/>
        <end position="249"/>
    </location>
</feature>
<name>A0A0C1E9K2_9BACT</name>
<dbReference type="InterPro" id="IPR052710">
    <property type="entry name" value="CAAX_protease"/>
</dbReference>
<evidence type="ECO:0000256" key="1">
    <source>
        <dbReference type="SAM" id="Phobius"/>
    </source>
</evidence>
<keyword evidence="1" id="KW-0472">Membrane</keyword>
<evidence type="ECO:0000313" key="3">
    <source>
        <dbReference type="EMBL" id="KIA77862.1"/>
    </source>
</evidence>
<feature type="transmembrane region" description="Helical" evidence="1">
    <location>
        <begin position="198"/>
        <end position="218"/>
    </location>
</feature>
<comment type="caution">
    <text evidence="3">The sequence shown here is derived from an EMBL/GenBank/DDBJ whole genome shotgun (WGS) entry which is preliminary data.</text>
</comment>
<dbReference type="PATRIC" id="fig|83552.4.peg.949"/>
<dbReference type="Pfam" id="PF02517">
    <property type="entry name" value="Rce1-like"/>
    <property type="match status" value="1"/>
</dbReference>
<dbReference type="GO" id="GO:0004175">
    <property type="term" value="F:endopeptidase activity"/>
    <property type="evidence" value="ECO:0007669"/>
    <property type="project" value="UniProtKB-ARBA"/>
</dbReference>
<dbReference type="InterPro" id="IPR003675">
    <property type="entry name" value="Rce1/LyrA-like_dom"/>
</dbReference>
<dbReference type="PANTHER" id="PTHR36435">
    <property type="entry name" value="SLR1288 PROTEIN"/>
    <property type="match status" value="1"/>
</dbReference>
<feature type="transmembrane region" description="Helical" evidence="1">
    <location>
        <begin position="101"/>
        <end position="123"/>
    </location>
</feature>
<accession>A0A0C1E9K2</accession>
<feature type="transmembrane region" description="Helical" evidence="1">
    <location>
        <begin position="57"/>
        <end position="81"/>
    </location>
</feature>
<dbReference type="PANTHER" id="PTHR36435:SF1">
    <property type="entry name" value="CAAX AMINO TERMINAL PROTEASE FAMILY PROTEIN"/>
    <property type="match status" value="1"/>
</dbReference>
<dbReference type="RefSeq" id="WP_013924956.1">
    <property type="nucleotide sequence ID" value="NZ_BAWW01000002.1"/>
</dbReference>
<reference evidence="3 4" key="1">
    <citation type="journal article" date="2014" name="Mol. Biol. Evol.">
        <title>Massive expansion of Ubiquitination-related gene families within the Chlamydiae.</title>
        <authorList>
            <person name="Domman D."/>
            <person name="Collingro A."/>
            <person name="Lagkouvardos I."/>
            <person name="Gehre L."/>
            <person name="Weinmaier T."/>
            <person name="Rattei T."/>
            <person name="Subtil A."/>
            <person name="Horn M."/>
        </authorList>
    </citation>
    <scope>NUCLEOTIDE SEQUENCE [LARGE SCALE GENOMIC DNA]</scope>
    <source>
        <strain evidence="3 4">OEW1</strain>
    </source>
</reference>
<evidence type="ECO:0000259" key="2">
    <source>
        <dbReference type="Pfam" id="PF02517"/>
    </source>
</evidence>
<feature type="domain" description="CAAX prenyl protease 2/Lysostaphin resistance protein A-like" evidence="2">
    <location>
        <begin position="198"/>
        <end position="292"/>
    </location>
</feature>